<protein>
    <submittedName>
        <fullName evidence="2">Uncharacterized protein</fullName>
    </submittedName>
</protein>
<evidence type="ECO:0000313" key="2">
    <source>
        <dbReference type="EMBL" id="AEO70805.1"/>
    </source>
</evidence>
<feature type="region of interest" description="Disordered" evidence="1">
    <location>
        <begin position="46"/>
        <end position="82"/>
    </location>
</feature>
<dbReference type="HOGENOM" id="CLU_2559903_0_0_1"/>
<name>G2RDM0_THETT</name>
<reference evidence="2 3" key="1">
    <citation type="journal article" date="2011" name="Nat. Biotechnol.">
        <title>Comparative genomic analysis of the thermophilic biomass-degrading fungi Myceliophthora thermophila and Thielavia terrestris.</title>
        <authorList>
            <person name="Berka R.M."/>
            <person name="Grigoriev I.V."/>
            <person name="Otillar R."/>
            <person name="Salamov A."/>
            <person name="Grimwood J."/>
            <person name="Reid I."/>
            <person name="Ishmael N."/>
            <person name="John T."/>
            <person name="Darmond C."/>
            <person name="Moisan M.-C."/>
            <person name="Henrissat B."/>
            <person name="Coutinho P.M."/>
            <person name="Lombard V."/>
            <person name="Natvig D.O."/>
            <person name="Lindquist E."/>
            <person name="Schmutz J."/>
            <person name="Lucas S."/>
            <person name="Harris P."/>
            <person name="Powlowski J."/>
            <person name="Bellemare A."/>
            <person name="Taylor D."/>
            <person name="Butler G."/>
            <person name="de Vries R.P."/>
            <person name="Allijn I.E."/>
            <person name="van den Brink J."/>
            <person name="Ushinsky S."/>
            <person name="Storms R."/>
            <person name="Powell A.J."/>
            <person name="Paulsen I.T."/>
            <person name="Elbourne L.D.H."/>
            <person name="Baker S.E."/>
            <person name="Magnuson J."/>
            <person name="LaBoissiere S."/>
            <person name="Clutterbuck A.J."/>
            <person name="Martinez D."/>
            <person name="Wogulis M."/>
            <person name="de Leon A.L."/>
            <person name="Rey M.W."/>
            <person name="Tsang A."/>
        </authorList>
    </citation>
    <scope>NUCLEOTIDE SEQUENCE [LARGE SCALE GENOMIC DNA]</scope>
    <source>
        <strain evidence="3">ATCC 38088 / NRRL 8126</strain>
    </source>
</reference>
<dbReference type="KEGG" id="ttt:THITE_2122590"/>
<dbReference type="AlphaFoldDB" id="G2RDM0"/>
<gene>
    <name evidence="2" type="ORF">THITE_2122590</name>
</gene>
<keyword evidence="3" id="KW-1185">Reference proteome</keyword>
<dbReference type="EMBL" id="CP003013">
    <property type="protein sequence ID" value="AEO70805.1"/>
    <property type="molecule type" value="Genomic_DNA"/>
</dbReference>
<evidence type="ECO:0000313" key="3">
    <source>
        <dbReference type="Proteomes" id="UP000008181"/>
    </source>
</evidence>
<evidence type="ECO:0000256" key="1">
    <source>
        <dbReference type="SAM" id="MobiDB-lite"/>
    </source>
</evidence>
<dbReference type="RefSeq" id="XP_003657141.1">
    <property type="nucleotide sequence ID" value="XM_003657093.1"/>
</dbReference>
<feature type="compositionally biased region" description="Basic and acidic residues" evidence="1">
    <location>
        <begin position="68"/>
        <end position="82"/>
    </location>
</feature>
<accession>G2RDM0</accession>
<dbReference type="GeneID" id="11519373"/>
<dbReference type="Proteomes" id="UP000008181">
    <property type="component" value="Chromosome 5"/>
</dbReference>
<organism evidence="2 3">
    <name type="scientific">Thermothielavioides terrestris (strain ATCC 38088 / NRRL 8126)</name>
    <name type="common">Thielavia terrestris</name>
    <dbReference type="NCBI Taxonomy" id="578455"/>
    <lineage>
        <taxon>Eukaryota</taxon>
        <taxon>Fungi</taxon>
        <taxon>Dikarya</taxon>
        <taxon>Ascomycota</taxon>
        <taxon>Pezizomycotina</taxon>
        <taxon>Sordariomycetes</taxon>
        <taxon>Sordariomycetidae</taxon>
        <taxon>Sordariales</taxon>
        <taxon>Chaetomiaceae</taxon>
        <taxon>Thermothielavioides</taxon>
        <taxon>Thermothielavioides terrestris</taxon>
    </lineage>
</organism>
<sequence>MSASSPRGSRCTTIWYVRNDLEGAQRPRSLIRRIWSALHTARAMRRNRAEQPTLVPCTHPDSLSAHPAESENKRETVSEIVF</sequence>
<proteinExistence type="predicted"/>